<keyword evidence="3" id="KW-1185">Reference proteome</keyword>
<feature type="compositionally biased region" description="Polar residues" evidence="1">
    <location>
        <begin position="36"/>
        <end position="50"/>
    </location>
</feature>
<evidence type="ECO:0008006" key="4">
    <source>
        <dbReference type="Google" id="ProtNLM"/>
    </source>
</evidence>
<feature type="compositionally biased region" description="Acidic residues" evidence="1">
    <location>
        <begin position="532"/>
        <end position="561"/>
    </location>
</feature>
<dbReference type="AlphaFoldDB" id="A0A445CBU7"/>
<feature type="compositionally biased region" description="Basic and acidic residues" evidence="1">
    <location>
        <begin position="238"/>
        <end position="247"/>
    </location>
</feature>
<comment type="caution">
    <text evidence="2">The sequence shown here is derived from an EMBL/GenBank/DDBJ whole genome shotgun (WGS) entry which is preliminary data.</text>
</comment>
<dbReference type="Proteomes" id="UP000289738">
    <property type="component" value="Chromosome A07"/>
</dbReference>
<feature type="compositionally biased region" description="Basic and acidic residues" evidence="1">
    <location>
        <begin position="164"/>
        <end position="197"/>
    </location>
</feature>
<evidence type="ECO:0000256" key="1">
    <source>
        <dbReference type="SAM" id="MobiDB-lite"/>
    </source>
</evidence>
<gene>
    <name evidence="2" type="ORF">Ahy_A07g034438</name>
</gene>
<feature type="compositionally biased region" description="Acidic residues" evidence="1">
    <location>
        <begin position="449"/>
        <end position="459"/>
    </location>
</feature>
<sequence length="804" mass="90409">MESDEDFELLPPPPLHEPKPKLKRLKKALRVPPLSPSNHDGSSPIDSGTLPSDGPTLSAGHVEDSNWGSNPQIDHRVTAHLDASDSDTAKKNNGFGAMRALDFDSIGDGLDGNDEVHSKEMETENEKGEEVADLEIDDRDRKRRSLDEDSEDQEKKRKRKKKKGLDGEKQLKESASNKRRAEKERRENLKQLRAEERKRKKKKGLDGEKQLKESASNKRRAEKERRENLKQLQAESQRLLRETRDAAFKPIPLVQKPISSILDKIRQRKLEIQKKSSGYRDDNGYDSPVDDDSERGPLDEEISDKVEKAKLEETHTSCAAIDNLNTLHVNGSKEAADYPSGESIPSPMAVRIEPEHEFRAPIDDTQELAYHSQSTDTNDVCEEPINTSEEVPASSMLAMNLKLDSAPPDDDASSDDDEDDDKENIDPRLHGSVHLPSPPSGDPVKAFVDEEAEEEDNSDNDMQRFQDNEEGEDDDDIGELNEMITPEYEEKSIDREKRDQLHQKWLEQQDTAGMDNLLHKLNCGSKLKEPTLIEEEDEEGEEAENESDEEAENESDEEAEEYIAPSDAVKINLKKAKQMIPQMFTDKDNDYVSSDDEEAEKMLDKQCLIDKSVSSNYSSIVNEERAAFLSPAEDESSREVFSLIKKLNIVPDTKRKAKVPSFFETSLLGQKVNTSSKSFVGRATNHFMATSQKHGSAKVRSFIFGRDDSSSRLSASMSEDSSEMIQRESQPAKAVSAKFQRSTQKISATLNSTTQESSVSLLDILRRSSLRAEHFVQNVKVQPKESVFDAFKLAKKPIKTDAGI</sequence>
<feature type="compositionally biased region" description="Basic and acidic residues" evidence="1">
    <location>
        <begin position="73"/>
        <end position="90"/>
    </location>
</feature>
<evidence type="ECO:0000313" key="3">
    <source>
        <dbReference type="Proteomes" id="UP000289738"/>
    </source>
</evidence>
<name>A0A445CBU7_ARAHY</name>
<proteinExistence type="predicted"/>
<feature type="compositionally biased region" description="Acidic residues" evidence="1">
    <location>
        <begin position="468"/>
        <end position="479"/>
    </location>
</feature>
<feature type="region of interest" description="Disordered" evidence="1">
    <location>
        <begin position="361"/>
        <end position="496"/>
    </location>
</feature>
<feature type="compositionally biased region" description="Basic and acidic residues" evidence="1">
    <location>
        <begin position="114"/>
        <end position="130"/>
    </location>
</feature>
<organism evidence="2 3">
    <name type="scientific">Arachis hypogaea</name>
    <name type="common">Peanut</name>
    <dbReference type="NCBI Taxonomy" id="3818"/>
    <lineage>
        <taxon>Eukaryota</taxon>
        <taxon>Viridiplantae</taxon>
        <taxon>Streptophyta</taxon>
        <taxon>Embryophyta</taxon>
        <taxon>Tracheophyta</taxon>
        <taxon>Spermatophyta</taxon>
        <taxon>Magnoliopsida</taxon>
        <taxon>eudicotyledons</taxon>
        <taxon>Gunneridae</taxon>
        <taxon>Pentapetalae</taxon>
        <taxon>rosids</taxon>
        <taxon>fabids</taxon>
        <taxon>Fabales</taxon>
        <taxon>Fabaceae</taxon>
        <taxon>Papilionoideae</taxon>
        <taxon>50 kb inversion clade</taxon>
        <taxon>dalbergioids sensu lato</taxon>
        <taxon>Dalbergieae</taxon>
        <taxon>Pterocarpus clade</taxon>
        <taxon>Arachis</taxon>
    </lineage>
</organism>
<dbReference type="EMBL" id="SDMP01000007">
    <property type="protein sequence ID" value="RYR48416.1"/>
    <property type="molecule type" value="Genomic_DNA"/>
</dbReference>
<feature type="compositionally biased region" description="Acidic residues" evidence="1">
    <location>
        <begin position="407"/>
        <end position="423"/>
    </location>
</feature>
<feature type="region of interest" description="Disordered" evidence="1">
    <location>
        <begin position="526"/>
        <end position="565"/>
    </location>
</feature>
<dbReference type="STRING" id="3818.A0A445CBU7"/>
<feature type="compositionally biased region" description="Basic and acidic residues" evidence="1">
    <location>
        <begin position="263"/>
        <end position="283"/>
    </location>
</feature>
<protein>
    <recommendedName>
        <fullName evidence="4">DNA ligase</fullName>
    </recommendedName>
</protein>
<dbReference type="PANTHER" id="PTHR36005">
    <property type="entry name" value="DNA LIGASE-LIKE PROTEIN"/>
    <property type="match status" value="1"/>
</dbReference>
<dbReference type="PANTHER" id="PTHR36005:SF1">
    <property type="entry name" value="DNA LIGASE-LIKE PROTEIN"/>
    <property type="match status" value="1"/>
</dbReference>
<reference evidence="2 3" key="1">
    <citation type="submission" date="2019-01" db="EMBL/GenBank/DDBJ databases">
        <title>Sequencing of cultivated peanut Arachis hypogaea provides insights into genome evolution and oil improvement.</title>
        <authorList>
            <person name="Chen X."/>
        </authorList>
    </citation>
    <scope>NUCLEOTIDE SEQUENCE [LARGE SCALE GENOMIC DNA]</scope>
    <source>
        <strain evidence="3">cv. Fuhuasheng</strain>
        <tissue evidence="2">Leaves</tissue>
    </source>
</reference>
<feature type="compositionally biased region" description="Basic and acidic residues" evidence="1">
    <location>
        <begin position="204"/>
        <end position="229"/>
    </location>
</feature>
<evidence type="ECO:0000313" key="2">
    <source>
        <dbReference type="EMBL" id="RYR48416.1"/>
    </source>
</evidence>
<accession>A0A445CBU7</accession>
<feature type="region of interest" description="Disordered" evidence="1">
    <location>
        <begin position="1"/>
        <end position="299"/>
    </location>
</feature>